<dbReference type="Gene3D" id="1.10.10.60">
    <property type="entry name" value="Homeodomain-like"/>
    <property type="match status" value="1"/>
</dbReference>
<feature type="region of interest" description="Disordered" evidence="7">
    <location>
        <begin position="1"/>
        <end position="57"/>
    </location>
</feature>
<dbReference type="CDD" id="cd00086">
    <property type="entry name" value="homeodomain"/>
    <property type="match status" value="1"/>
</dbReference>
<feature type="compositionally biased region" description="Acidic residues" evidence="7">
    <location>
        <begin position="324"/>
        <end position="337"/>
    </location>
</feature>
<dbReference type="FunFam" id="1.10.10.60:FF:000679">
    <property type="entry name" value="Homeobox protein aristaless"/>
    <property type="match status" value="1"/>
</dbReference>
<feature type="compositionally biased region" description="Basic and acidic residues" evidence="7">
    <location>
        <begin position="310"/>
        <end position="323"/>
    </location>
</feature>
<keyword evidence="3 5" id="KW-0371">Homeobox</keyword>
<evidence type="ECO:0000256" key="5">
    <source>
        <dbReference type="PROSITE-ProRule" id="PRU00108"/>
    </source>
</evidence>
<dbReference type="GO" id="GO:0030182">
    <property type="term" value="P:neuron differentiation"/>
    <property type="evidence" value="ECO:0007669"/>
    <property type="project" value="UniProtKB-ARBA"/>
</dbReference>
<evidence type="ECO:0000259" key="8">
    <source>
        <dbReference type="PROSITE" id="PS50071"/>
    </source>
</evidence>
<evidence type="ECO:0000256" key="3">
    <source>
        <dbReference type="ARBA" id="ARBA00023155"/>
    </source>
</evidence>
<evidence type="ECO:0000313" key="10">
    <source>
        <dbReference type="Proteomes" id="UP001620626"/>
    </source>
</evidence>
<dbReference type="GO" id="GO:0005634">
    <property type="term" value="C:nucleus"/>
    <property type="evidence" value="ECO:0007669"/>
    <property type="project" value="UniProtKB-SubCell"/>
</dbReference>
<evidence type="ECO:0000313" key="9">
    <source>
        <dbReference type="EMBL" id="KAL3102801.1"/>
    </source>
</evidence>
<comment type="subcellular location">
    <subcellularLocation>
        <location evidence="1 5 6">Nucleus</location>
    </subcellularLocation>
</comment>
<dbReference type="Pfam" id="PF00046">
    <property type="entry name" value="Homeodomain"/>
    <property type="match status" value="1"/>
</dbReference>
<reference evidence="9 10" key="1">
    <citation type="submission" date="2024-10" db="EMBL/GenBank/DDBJ databases">
        <authorList>
            <person name="Kim D."/>
        </authorList>
    </citation>
    <scope>NUCLEOTIDE SEQUENCE [LARGE SCALE GENOMIC DNA]</scope>
    <source>
        <strain evidence="9">BH-2024</strain>
    </source>
</reference>
<dbReference type="InterPro" id="IPR001356">
    <property type="entry name" value="HD"/>
</dbReference>
<dbReference type="SUPFAM" id="SSF46689">
    <property type="entry name" value="Homeodomain-like"/>
    <property type="match status" value="1"/>
</dbReference>
<comment type="caution">
    <text evidence="9">The sequence shown here is derived from an EMBL/GenBank/DDBJ whole genome shotgun (WGS) entry which is preliminary data.</text>
</comment>
<evidence type="ECO:0000256" key="2">
    <source>
        <dbReference type="ARBA" id="ARBA00023125"/>
    </source>
</evidence>
<organism evidence="9 10">
    <name type="scientific">Heterodera trifolii</name>
    <dbReference type="NCBI Taxonomy" id="157864"/>
    <lineage>
        <taxon>Eukaryota</taxon>
        <taxon>Metazoa</taxon>
        <taxon>Ecdysozoa</taxon>
        <taxon>Nematoda</taxon>
        <taxon>Chromadorea</taxon>
        <taxon>Rhabditida</taxon>
        <taxon>Tylenchina</taxon>
        <taxon>Tylenchomorpha</taxon>
        <taxon>Tylenchoidea</taxon>
        <taxon>Heteroderidae</taxon>
        <taxon>Heteroderinae</taxon>
        <taxon>Heterodera</taxon>
    </lineage>
</organism>
<dbReference type="EMBL" id="JBICBT010000749">
    <property type="protein sequence ID" value="KAL3102801.1"/>
    <property type="molecule type" value="Genomic_DNA"/>
</dbReference>
<feature type="compositionally biased region" description="Polar residues" evidence="7">
    <location>
        <begin position="195"/>
        <end position="205"/>
    </location>
</feature>
<dbReference type="AlphaFoldDB" id="A0ABD2KIP5"/>
<evidence type="ECO:0000256" key="1">
    <source>
        <dbReference type="ARBA" id="ARBA00004123"/>
    </source>
</evidence>
<dbReference type="PROSITE" id="PS00027">
    <property type="entry name" value="HOMEOBOX_1"/>
    <property type="match status" value="1"/>
</dbReference>
<feature type="DNA-binding region" description="Homeobox" evidence="5">
    <location>
        <begin position="56"/>
        <end position="115"/>
    </location>
</feature>
<dbReference type="InterPro" id="IPR017970">
    <property type="entry name" value="Homeobox_CS"/>
</dbReference>
<evidence type="ECO:0000256" key="7">
    <source>
        <dbReference type="SAM" id="MobiDB-lite"/>
    </source>
</evidence>
<dbReference type="Proteomes" id="UP001620626">
    <property type="component" value="Unassembled WGS sequence"/>
</dbReference>
<feature type="compositionally biased region" description="Basic residues" evidence="7">
    <location>
        <begin position="1"/>
        <end position="19"/>
    </location>
</feature>
<dbReference type="InterPro" id="IPR043562">
    <property type="entry name" value="RAX/RAX2"/>
</dbReference>
<sequence>MAPPHHLHLSFRHHHHHHRCESAALAKKGHHQQNGKGENGTSSTAATATESNGGKLRRNRTTFTTFQLYELEQAFDESHYPDVYAREKLSRKIHLPEVRVQVWFQNRRAKWRRHEKQEELNLKALKMPMPQQNIDGIGIGPTFGQGSNYLAGAATANCWPWTMMRFATSPAANGFPSAMPSSPSSPVPLPSLSADNPSSKSVPSMNNSVQFASPPMPPLFHAAPNFTAHFNANGFFDFHPSDSSTAAAFYFPSPYYAAVGSGEEQNEANEQLQQPWCYFTQLPQMFAEGIAGGEKAAEELEQQQQQQTEKQQRNEPMEKRGEEEEKEEEEEEEEETQ</sequence>
<feature type="region of interest" description="Disordered" evidence="7">
    <location>
        <begin position="290"/>
        <end position="337"/>
    </location>
</feature>
<keyword evidence="10" id="KW-1185">Reference proteome</keyword>
<feature type="region of interest" description="Disordered" evidence="7">
    <location>
        <begin position="176"/>
        <end position="205"/>
    </location>
</feature>
<name>A0ABD2KIP5_9BILA</name>
<dbReference type="SMART" id="SM00389">
    <property type="entry name" value="HOX"/>
    <property type="match status" value="1"/>
</dbReference>
<dbReference type="InterPro" id="IPR009057">
    <property type="entry name" value="Homeodomain-like_sf"/>
</dbReference>
<feature type="compositionally biased region" description="Low complexity" evidence="7">
    <location>
        <begin position="39"/>
        <end position="54"/>
    </location>
</feature>
<keyword evidence="2 5" id="KW-0238">DNA-binding</keyword>
<dbReference type="GO" id="GO:0003677">
    <property type="term" value="F:DNA binding"/>
    <property type="evidence" value="ECO:0007669"/>
    <property type="project" value="UniProtKB-UniRule"/>
</dbReference>
<protein>
    <recommendedName>
        <fullName evidence="8">Homeobox domain-containing protein</fullName>
    </recommendedName>
</protein>
<dbReference type="PANTHER" id="PTHR46271:SF4">
    <property type="entry name" value="HOMEOBOX PROTEIN, PUTATIVE-RELATED"/>
    <property type="match status" value="1"/>
</dbReference>
<proteinExistence type="predicted"/>
<evidence type="ECO:0000256" key="4">
    <source>
        <dbReference type="ARBA" id="ARBA00023242"/>
    </source>
</evidence>
<dbReference type="PANTHER" id="PTHR46271">
    <property type="entry name" value="HOMEOBOX PROTEIN, PUTATIVE-RELATED"/>
    <property type="match status" value="1"/>
</dbReference>
<accession>A0ABD2KIP5</accession>
<evidence type="ECO:0000256" key="6">
    <source>
        <dbReference type="RuleBase" id="RU000682"/>
    </source>
</evidence>
<feature type="domain" description="Homeobox" evidence="8">
    <location>
        <begin position="54"/>
        <end position="114"/>
    </location>
</feature>
<gene>
    <name evidence="9" type="ORF">niasHT_021468</name>
</gene>
<keyword evidence="4 5" id="KW-0539">Nucleus</keyword>
<dbReference type="PROSITE" id="PS50071">
    <property type="entry name" value="HOMEOBOX_2"/>
    <property type="match status" value="1"/>
</dbReference>